<proteinExistence type="predicted"/>
<dbReference type="PANTHER" id="PTHR15571:SF2">
    <property type="entry name" value="GEM-ASSOCIATED PROTEIN 4"/>
    <property type="match status" value="1"/>
</dbReference>
<dbReference type="Proteomes" id="UP000694845">
    <property type="component" value="Unplaced"/>
</dbReference>
<dbReference type="OrthoDB" id="9875414at2759"/>
<name>A0A8B7XTQ4_ACAPL</name>
<dbReference type="GO" id="GO:0000387">
    <property type="term" value="P:spliceosomal snRNP assembly"/>
    <property type="evidence" value="ECO:0007669"/>
    <property type="project" value="InterPro"/>
</dbReference>
<protein>
    <submittedName>
        <fullName evidence="2">Uncharacterized protein LOC110975769 isoform X1</fullName>
    </submittedName>
</protein>
<dbReference type="PANTHER" id="PTHR15571">
    <property type="entry name" value="GEM-ASSOCIATED PROTEIN 4"/>
    <property type="match status" value="1"/>
</dbReference>
<sequence>MQNDLREDTAGKATVNIAAVCHAIREIVYGIERDRTDAEKDHWNFKLHASLFVKLLERRKCEDENVVEKNEKKLWASEKPGDSGCSLSYFEGVSRGLPDNVDLNIYLGVSNTFEWGPLCAQVLHSLDPKLTHDFLEEIAAKCMVTNRTHLLISILTGLLAPSSCDHRSGSIGRRPDVLSNLPNHPRSKSSVTPSEKAATFYEHVILSCEFIHKVKSVIENRTQRFEVMEAVTVCLNSLVSESEFEEKHQNSQLYSRYHESMALETQNRWTNPDLSNEVYKLHLLSSTRTGEYIQSLDHGATLRASQRNCDEHGCSPEKLDLVLGAVTKMVHTLRCLLTEDWVNLFVDWCDSDLQDNGVSKDELLVKNILKTLENCLGKMSKMPIQEHTQADITSVEQQSNEIKAYLSQVLNNDVLLAEKITVTMETDEAANEQRGHMWLVDAINRVDERMEGYEDDLSQLLLLSDQWEDDLWIECLERNTAALTLPRFVEQLIGIAMAMDGRDTHNSVLKRVLKVLLASYCALPFLLQNEFRDRLWSYQGGVSIFARRGACHFDQESTTAFNKLVTLPQGKENTEVLTALSCLALQSPALTLRQAVKRAVSNAAVCQAVCQVLQAMPSLATFKEQGDRWPLLCYLIWEATETLATSANEEANLIQLVSELLQPFKPLLDPHCPFWLPPVLPSQGFTHVCILPHLRDNITEPSSPNNLLMALKFLKKVINLQEFPTQTGNTAALGSSLFPIMLCLYEVLDSCRLLWDGVAMVAEKADVKEVVQGLLGKMGRIAMVTCDRAELEHGASWLINRVTATMHWTTVLAVQETLPECQQQQRLVPASLISFCHLADQKWVALPSRNTSQNVLPVITLLCDQVVELLLCCRTSESLANILSKILHFLQGIRVPDETSNRDFLEAVTLGLLQVLPHSIMGEWQCIMGMLTQLLTNEVLMVPCSAKYVTELPMANISVFRVHLGLSQLLLSVLQLLTSPCCQEWATPPLLHHVTRCYVGTMQKLLSEMLNSDLASESGCLFAIGQFFCHACEVIGSLATDDLKEQVFVLALEYLSQMEEITAASIPQTQVKSKQVSYEWTNQVEVFKLLANQKLAGEQRRTLLQKIRSFTPGGS</sequence>
<dbReference type="AlphaFoldDB" id="A0A8B7XTQ4"/>
<evidence type="ECO:0000313" key="1">
    <source>
        <dbReference type="Proteomes" id="UP000694845"/>
    </source>
</evidence>
<dbReference type="GO" id="GO:0032797">
    <property type="term" value="C:SMN complex"/>
    <property type="evidence" value="ECO:0007669"/>
    <property type="project" value="InterPro"/>
</dbReference>
<dbReference type="KEGG" id="aplc:110975769"/>
<dbReference type="OMA" id="CCQDWAT"/>
<gene>
    <name evidence="2" type="primary">LOC110975769</name>
</gene>
<keyword evidence="1" id="KW-1185">Reference proteome</keyword>
<accession>A0A8B7XTQ4</accession>
<evidence type="ECO:0000313" key="2">
    <source>
        <dbReference type="RefSeq" id="XP_022084234.1"/>
    </source>
</evidence>
<dbReference type="RefSeq" id="XP_022084234.1">
    <property type="nucleotide sequence ID" value="XM_022228542.1"/>
</dbReference>
<dbReference type="InterPro" id="IPR033265">
    <property type="entry name" value="GEMIN4"/>
</dbReference>
<dbReference type="GeneID" id="110975769"/>
<organism evidence="1 2">
    <name type="scientific">Acanthaster planci</name>
    <name type="common">Crown-of-thorns starfish</name>
    <dbReference type="NCBI Taxonomy" id="133434"/>
    <lineage>
        <taxon>Eukaryota</taxon>
        <taxon>Metazoa</taxon>
        <taxon>Echinodermata</taxon>
        <taxon>Eleutherozoa</taxon>
        <taxon>Asterozoa</taxon>
        <taxon>Asteroidea</taxon>
        <taxon>Valvatacea</taxon>
        <taxon>Valvatida</taxon>
        <taxon>Acanthasteridae</taxon>
        <taxon>Acanthaster</taxon>
    </lineage>
</organism>
<dbReference type="GO" id="GO:0006364">
    <property type="term" value="P:rRNA processing"/>
    <property type="evidence" value="ECO:0007669"/>
    <property type="project" value="InterPro"/>
</dbReference>
<reference evidence="2" key="1">
    <citation type="submission" date="2025-08" db="UniProtKB">
        <authorList>
            <consortium name="RefSeq"/>
        </authorList>
    </citation>
    <scope>IDENTIFICATION</scope>
</reference>